<evidence type="ECO:0000256" key="5">
    <source>
        <dbReference type="SAM" id="SignalP"/>
    </source>
</evidence>
<name>A0ABN0BHL0_BACFG</name>
<comment type="subcellular location">
    <subcellularLocation>
        <location evidence="1">Fimbrium</location>
    </subcellularLocation>
</comment>
<protein>
    <recommendedName>
        <fullName evidence="6">Major fimbrial subunit protein N-terminal domain-containing protein</fullName>
    </recommendedName>
</protein>
<gene>
    <name evidence="7" type="ORF">BFAG_01098</name>
</gene>
<evidence type="ECO:0000256" key="3">
    <source>
        <dbReference type="ARBA" id="ARBA00022729"/>
    </source>
</evidence>
<evidence type="ECO:0000256" key="4">
    <source>
        <dbReference type="ARBA" id="ARBA00023263"/>
    </source>
</evidence>
<reference evidence="7 8" key="1">
    <citation type="submission" date="2008-12" db="EMBL/GenBank/DDBJ databases">
        <title>Annotation of Bacteroides fragilis strain 3_1_12.</title>
        <authorList>
            <consortium name="The Broad Institute Genome Sequencing Platform"/>
            <person name="Ward D."/>
            <person name="Young S.K."/>
            <person name="Kodira C.D."/>
            <person name="Zeng Q."/>
            <person name="Koehrsen M."/>
            <person name="Alvarado L."/>
            <person name="Berlin A."/>
            <person name="Borenstein D."/>
            <person name="Chen Z."/>
            <person name="Engels R."/>
            <person name="Freedman E."/>
            <person name="Gellesch M."/>
            <person name="Goldberg J."/>
            <person name="Griggs A."/>
            <person name="Gujja S."/>
            <person name="Heiman D."/>
            <person name="Hepburn T."/>
            <person name="Howarth C."/>
            <person name="Jen D."/>
            <person name="Larson L."/>
            <person name="Lewis B."/>
            <person name="Mehta T."/>
            <person name="Park D."/>
            <person name="Pearson M."/>
            <person name="Roberts A."/>
            <person name="Saif S."/>
            <person name="Shea T."/>
            <person name="Shenoy N."/>
            <person name="Sisk P."/>
            <person name="Stolte C."/>
            <person name="Sykes S."/>
            <person name="Walk T."/>
            <person name="White J."/>
            <person name="Yandava C."/>
            <person name="Allen-Vercoe E."/>
            <person name="Strauss J."/>
            <person name="Ambrose C."/>
            <person name="Lander E."/>
            <person name="Nusbaum C."/>
            <person name="Galagan J."/>
            <person name="Birren B."/>
        </authorList>
    </citation>
    <scope>NUCLEOTIDE SEQUENCE [LARGE SCALE GENOMIC DNA]</scope>
    <source>
        <strain evidence="7 8">3_1_12</strain>
    </source>
</reference>
<organism evidence="7 8">
    <name type="scientific">Bacteroides fragilis 3_1_12</name>
    <dbReference type="NCBI Taxonomy" id="457424"/>
    <lineage>
        <taxon>Bacteria</taxon>
        <taxon>Pseudomonadati</taxon>
        <taxon>Bacteroidota</taxon>
        <taxon>Bacteroidia</taxon>
        <taxon>Bacteroidales</taxon>
        <taxon>Bacteroidaceae</taxon>
        <taxon>Bacteroides</taxon>
    </lineage>
</organism>
<sequence>MIKGEYSMKRILICQLMVFLAVALVSCSDDTSESISQSPDKDMYLRVNVPRTYASGADGTDNKETVINGIDVLVFAPGVADRDRLYLKSASEGTPVAGKNTFQVTMPVGEGLEVHVFTNSHAELVRSGAYKGLGMEMNALLEKMVSKVENNPSGIDCLPMHGFLSGVTVSKESVGQTLSVPVLRSVAAVQAKVDDAHTGNPGELLDSDGKVIFKLREFYAYFPADSGRLAPLKEAYEVVTAGSEDEKKTRNVVKTTLPAKLGVRPIGDKLFLKSESSLPLAGPLYLYENTYYSDNGFDQPGYIAGNDKVATTRLVVGGIYGDDADVTYYRIDLTDPDDPKKLVELLRNHKYTFQIMNVSGSGYDNPDDAATGVPMNIYVKVIDWIDVNTEIDFDRENWFSSGTKKLVLSGYAGSLKSIPIESDVAFGPFWELSFDASSPVNGNATVAPVKVSDGAVSAVISNERYEITVTAGTLTVKAKKSYGDLAAGEAYDDDFYIKVKNLTVHYKLTQVDRSPDDWGNGGSQEDELHN</sequence>
<proteinExistence type="inferred from homology"/>
<evidence type="ECO:0000256" key="1">
    <source>
        <dbReference type="ARBA" id="ARBA00004561"/>
    </source>
</evidence>
<dbReference type="Proteomes" id="UP000005101">
    <property type="component" value="Unassembled WGS sequence"/>
</dbReference>
<evidence type="ECO:0000313" key="7">
    <source>
        <dbReference type="EMBL" id="EFR52404.1"/>
    </source>
</evidence>
<accession>A0ABN0BHL0</accession>
<feature type="chain" id="PRO_5045666080" description="Major fimbrial subunit protein N-terminal domain-containing protein" evidence="5">
    <location>
        <begin position="29"/>
        <end position="530"/>
    </location>
</feature>
<keyword evidence="8" id="KW-1185">Reference proteome</keyword>
<keyword evidence="3 5" id="KW-0732">Signal</keyword>
<feature type="domain" description="Major fimbrial subunit protein N-terminal" evidence="6">
    <location>
        <begin position="44"/>
        <end position="204"/>
    </location>
</feature>
<dbReference type="InterPro" id="IPR029141">
    <property type="entry name" value="FimA_N"/>
</dbReference>
<dbReference type="Pfam" id="PF06321">
    <property type="entry name" value="P_gingi_FimA"/>
    <property type="match status" value="1"/>
</dbReference>
<evidence type="ECO:0000313" key="8">
    <source>
        <dbReference type="Proteomes" id="UP000005101"/>
    </source>
</evidence>
<dbReference type="EMBL" id="EQ973213">
    <property type="protein sequence ID" value="EFR52404.1"/>
    <property type="molecule type" value="Genomic_DNA"/>
</dbReference>
<dbReference type="Gene3D" id="2.60.40.3690">
    <property type="match status" value="1"/>
</dbReference>
<evidence type="ECO:0000256" key="2">
    <source>
        <dbReference type="ARBA" id="ARBA00006011"/>
    </source>
</evidence>
<keyword evidence="4" id="KW-0281">Fimbrium</keyword>
<evidence type="ECO:0000259" key="6">
    <source>
        <dbReference type="Pfam" id="PF06321"/>
    </source>
</evidence>
<dbReference type="PROSITE" id="PS51257">
    <property type="entry name" value="PROKAR_LIPOPROTEIN"/>
    <property type="match status" value="1"/>
</dbReference>
<comment type="similarity">
    <text evidence="2">Belongs to the bacteroidetes fimbrillin superfamily. FimA/Mfa1 family.</text>
</comment>
<feature type="signal peptide" evidence="5">
    <location>
        <begin position="1"/>
        <end position="28"/>
    </location>
</feature>